<evidence type="ECO:0000313" key="2">
    <source>
        <dbReference type="EMBL" id="MEB3101823.1"/>
    </source>
</evidence>
<protein>
    <submittedName>
        <fullName evidence="2">Rhodanese-like domain-containing protein</fullName>
    </submittedName>
</protein>
<dbReference type="InterPro" id="IPR050229">
    <property type="entry name" value="GlpE_sulfurtransferase"/>
</dbReference>
<dbReference type="Gene3D" id="3.40.250.10">
    <property type="entry name" value="Rhodanese-like domain"/>
    <property type="match status" value="1"/>
</dbReference>
<dbReference type="CDD" id="cd00158">
    <property type="entry name" value="RHOD"/>
    <property type="match status" value="1"/>
</dbReference>
<comment type="caution">
    <text evidence="2">The sequence shown here is derived from an EMBL/GenBank/DDBJ whole genome shotgun (WGS) entry which is preliminary data.</text>
</comment>
<proteinExistence type="predicted"/>
<dbReference type="SUPFAM" id="SSF52821">
    <property type="entry name" value="Rhodanese/Cell cycle control phosphatase"/>
    <property type="match status" value="1"/>
</dbReference>
<reference evidence="2" key="1">
    <citation type="submission" date="2023-12" db="EMBL/GenBank/DDBJ databases">
        <title>Fervidustalea candida gen. nov., sp. nov., a novel member of the family Paenibacillaceae isolated from a geothermal area.</title>
        <authorList>
            <person name="Li W.-J."/>
            <person name="Jiao J.-Y."/>
            <person name="Chen Y."/>
        </authorList>
    </citation>
    <scope>NUCLEOTIDE SEQUENCE</scope>
    <source>
        <strain evidence="2">SYSU GA230002</strain>
    </source>
</reference>
<dbReference type="InterPro" id="IPR001763">
    <property type="entry name" value="Rhodanese-like_dom"/>
</dbReference>
<accession>A0ABU5ZHX8</accession>
<name>A0ABU5ZHX8_9BACL</name>
<gene>
    <name evidence="2" type="ORF">VF724_09115</name>
</gene>
<dbReference type="SMART" id="SM00450">
    <property type="entry name" value="RHOD"/>
    <property type="match status" value="1"/>
</dbReference>
<evidence type="ECO:0000313" key="3">
    <source>
        <dbReference type="Proteomes" id="UP001310386"/>
    </source>
</evidence>
<evidence type="ECO:0000259" key="1">
    <source>
        <dbReference type="PROSITE" id="PS50206"/>
    </source>
</evidence>
<dbReference type="EMBL" id="JAYJLD010000010">
    <property type="protein sequence ID" value="MEB3101823.1"/>
    <property type="molecule type" value="Genomic_DNA"/>
</dbReference>
<organism evidence="2 3">
    <name type="scientific">Ferviditalea candida</name>
    <dbReference type="NCBI Taxonomy" id="3108399"/>
    <lineage>
        <taxon>Bacteria</taxon>
        <taxon>Bacillati</taxon>
        <taxon>Bacillota</taxon>
        <taxon>Bacilli</taxon>
        <taxon>Bacillales</taxon>
        <taxon>Paenibacillaceae</taxon>
        <taxon>Ferviditalea</taxon>
    </lineage>
</organism>
<dbReference type="RefSeq" id="WP_371753941.1">
    <property type="nucleotide sequence ID" value="NZ_JAYJLD010000010.1"/>
</dbReference>
<dbReference type="Proteomes" id="UP001310386">
    <property type="component" value="Unassembled WGS sequence"/>
</dbReference>
<keyword evidence="3" id="KW-1185">Reference proteome</keyword>
<sequence>MTKIIDGISHVDADELDAILKDPAKSGVYVIDVREPEEYEDRHIPGIPLIPMGDIPELIDRFDKDAEYVFVCRSGKRSLEVAKFFLGKGIPAVHNFLGGMLAWDKETVRGLEQIQGHETVHDSFKAFSMNQLERGRTR</sequence>
<feature type="domain" description="Rhodanese" evidence="1">
    <location>
        <begin position="24"/>
        <end position="109"/>
    </location>
</feature>
<dbReference type="InterPro" id="IPR036873">
    <property type="entry name" value="Rhodanese-like_dom_sf"/>
</dbReference>
<dbReference type="Pfam" id="PF00581">
    <property type="entry name" value="Rhodanese"/>
    <property type="match status" value="1"/>
</dbReference>
<dbReference type="PROSITE" id="PS50206">
    <property type="entry name" value="RHODANESE_3"/>
    <property type="match status" value="1"/>
</dbReference>
<dbReference type="PANTHER" id="PTHR43031:SF17">
    <property type="entry name" value="SULFURTRANSFERASE YTWF-RELATED"/>
    <property type="match status" value="1"/>
</dbReference>
<dbReference type="PANTHER" id="PTHR43031">
    <property type="entry name" value="FAD-DEPENDENT OXIDOREDUCTASE"/>
    <property type="match status" value="1"/>
</dbReference>